<keyword evidence="3" id="KW-0238">DNA-binding</keyword>
<dbReference type="InterPro" id="IPR051054">
    <property type="entry name" value="SorC_transcr_regulators"/>
</dbReference>
<dbReference type="Gene3D" id="3.40.50.1360">
    <property type="match status" value="1"/>
</dbReference>
<comment type="similarity">
    <text evidence="1">Belongs to the SorC transcriptional regulatory family.</text>
</comment>
<dbReference type="InterPro" id="IPR036390">
    <property type="entry name" value="WH_DNA-bd_sf"/>
</dbReference>
<evidence type="ECO:0000259" key="5">
    <source>
        <dbReference type="Pfam" id="PF04198"/>
    </source>
</evidence>
<dbReference type="Proteomes" id="UP001194469">
    <property type="component" value="Unassembled WGS sequence"/>
</dbReference>
<dbReference type="PANTHER" id="PTHR34294:SF1">
    <property type="entry name" value="TRANSCRIPTIONAL REGULATOR LSRR"/>
    <property type="match status" value="1"/>
</dbReference>
<dbReference type="InterPro" id="IPR007324">
    <property type="entry name" value="Sugar-bd_dom_put"/>
</dbReference>
<accession>A0ABS0J2C9</accession>
<name>A0ABS0J2C9_9BACT</name>
<keyword evidence="2" id="KW-0805">Transcription regulation</keyword>
<gene>
    <name evidence="6" type="ORF">FVW20_06005</name>
</gene>
<dbReference type="SUPFAM" id="SSF100950">
    <property type="entry name" value="NagB/RpiA/CoA transferase-like"/>
    <property type="match status" value="1"/>
</dbReference>
<evidence type="ECO:0000256" key="3">
    <source>
        <dbReference type="ARBA" id="ARBA00023125"/>
    </source>
</evidence>
<dbReference type="Pfam" id="PF04198">
    <property type="entry name" value="Sugar-bind"/>
    <property type="match status" value="1"/>
</dbReference>
<proteinExistence type="inferred from homology"/>
<dbReference type="InterPro" id="IPR036388">
    <property type="entry name" value="WH-like_DNA-bd_sf"/>
</dbReference>
<keyword evidence="7" id="KW-1185">Reference proteome</keyword>
<dbReference type="SUPFAM" id="SSF46785">
    <property type="entry name" value="Winged helix' DNA-binding domain"/>
    <property type="match status" value="1"/>
</dbReference>
<evidence type="ECO:0000256" key="1">
    <source>
        <dbReference type="ARBA" id="ARBA00010466"/>
    </source>
</evidence>
<evidence type="ECO:0000313" key="7">
    <source>
        <dbReference type="Proteomes" id="UP001194469"/>
    </source>
</evidence>
<evidence type="ECO:0000256" key="4">
    <source>
        <dbReference type="ARBA" id="ARBA00023163"/>
    </source>
</evidence>
<dbReference type="RefSeq" id="WP_196608719.1">
    <property type="nucleotide sequence ID" value="NZ_VRYY01000133.1"/>
</dbReference>
<evidence type="ECO:0000256" key="2">
    <source>
        <dbReference type="ARBA" id="ARBA00023015"/>
    </source>
</evidence>
<organism evidence="6 7">
    <name type="scientific">Nitratidesulfovibrio oxamicus</name>
    <dbReference type="NCBI Taxonomy" id="32016"/>
    <lineage>
        <taxon>Bacteria</taxon>
        <taxon>Pseudomonadati</taxon>
        <taxon>Thermodesulfobacteriota</taxon>
        <taxon>Desulfovibrionia</taxon>
        <taxon>Desulfovibrionales</taxon>
        <taxon>Desulfovibrionaceae</taxon>
        <taxon>Nitratidesulfovibrio</taxon>
    </lineage>
</organism>
<feature type="domain" description="Sugar-binding" evidence="5">
    <location>
        <begin position="63"/>
        <end position="312"/>
    </location>
</feature>
<protein>
    <submittedName>
        <fullName evidence="6">Sugar-binding transcriptional regulator</fullName>
    </submittedName>
</protein>
<dbReference type="PANTHER" id="PTHR34294">
    <property type="entry name" value="TRANSCRIPTIONAL REGULATOR-RELATED"/>
    <property type="match status" value="1"/>
</dbReference>
<sequence length="320" mass="34333">MMHDPTERALLSRIAWAYYVEGMTQSDVADWLGISRVRVNRLLQVCRDEGYVQILVNADRAVCYELERSMEAAFGLRRAVVIPTPPSQKSLNRNLGHAAAQYLSGVLRDGSSLGLGWGTTVAAAATAVPRKPAQGLTVVSLYGGLPYSVVINPYEIVATFARRLCASQTYYIAAPMFAPSPESCRLLKSQELFRSVYARAVRVDVALIGIGQLATDATNVVLGAITQDDVRSLQRTTAVGEVFGTFVDASGVPVEHPMNACFMGPSLDEVRSIPMTIAAAGGENKTAIIRAALTGGFVNVLVTDESTAVRLLDREHGGDA</sequence>
<reference evidence="6 7" key="1">
    <citation type="submission" date="2019-08" db="EMBL/GenBank/DDBJ databases">
        <authorList>
            <person name="Luo N."/>
        </authorList>
    </citation>
    <scope>NUCLEOTIDE SEQUENCE [LARGE SCALE GENOMIC DNA]</scope>
    <source>
        <strain evidence="6 7">NCIMB 9442</strain>
    </source>
</reference>
<keyword evidence="4" id="KW-0804">Transcription</keyword>
<evidence type="ECO:0000313" key="6">
    <source>
        <dbReference type="EMBL" id="MBG3876588.1"/>
    </source>
</evidence>
<dbReference type="Gene3D" id="1.10.10.10">
    <property type="entry name" value="Winged helix-like DNA-binding domain superfamily/Winged helix DNA-binding domain"/>
    <property type="match status" value="1"/>
</dbReference>
<dbReference type="InterPro" id="IPR037171">
    <property type="entry name" value="NagB/RpiA_transferase-like"/>
</dbReference>
<comment type="caution">
    <text evidence="6">The sequence shown here is derived from an EMBL/GenBank/DDBJ whole genome shotgun (WGS) entry which is preliminary data.</text>
</comment>
<dbReference type="EMBL" id="VRYY01000133">
    <property type="protein sequence ID" value="MBG3876588.1"/>
    <property type="molecule type" value="Genomic_DNA"/>
</dbReference>